<dbReference type="InterPro" id="IPR043504">
    <property type="entry name" value="Peptidase_S1_PA_chymotrypsin"/>
</dbReference>
<evidence type="ECO:0000256" key="1">
    <source>
        <dbReference type="ARBA" id="ARBA00004613"/>
    </source>
</evidence>
<dbReference type="InterPro" id="IPR050442">
    <property type="entry name" value="Peptidase_S1_coag_factors"/>
</dbReference>
<keyword evidence="4" id="KW-0732">Signal</keyword>
<gene>
    <name evidence="14" type="ORF">NDU88_003021</name>
</gene>
<dbReference type="FunFam" id="4.10.740.10:FF:000001">
    <property type="entry name" value="vitamin K-dependent protein S"/>
    <property type="match status" value="1"/>
</dbReference>
<dbReference type="Pfam" id="PF00594">
    <property type="entry name" value="Gla"/>
    <property type="match status" value="1"/>
</dbReference>
<evidence type="ECO:0000256" key="5">
    <source>
        <dbReference type="ARBA" id="ARBA00022801"/>
    </source>
</evidence>
<dbReference type="PROSITE" id="PS50240">
    <property type="entry name" value="TRYPSIN_DOM"/>
    <property type="match status" value="1"/>
</dbReference>
<evidence type="ECO:0000256" key="8">
    <source>
        <dbReference type="ARBA" id="ARBA00023180"/>
    </source>
</evidence>
<dbReference type="PROSITE" id="PS00011">
    <property type="entry name" value="GLA_1"/>
    <property type="match status" value="1"/>
</dbReference>
<dbReference type="AlphaFoldDB" id="A0AAV7LLT3"/>
<keyword evidence="7" id="KW-1015">Disulfide bond</keyword>
<keyword evidence="3 10" id="KW-0645">Protease</keyword>
<dbReference type="Proteomes" id="UP001066276">
    <property type="component" value="Chromosome 11"/>
</dbReference>
<dbReference type="SMART" id="SM00069">
    <property type="entry name" value="GLA"/>
    <property type="match status" value="1"/>
</dbReference>
<dbReference type="PANTHER" id="PTHR24278:SF25">
    <property type="entry name" value="COAGULATION FACTOR IX"/>
    <property type="match status" value="1"/>
</dbReference>
<organism evidence="14 15">
    <name type="scientific">Pleurodeles waltl</name>
    <name type="common">Iberian ribbed newt</name>
    <dbReference type="NCBI Taxonomy" id="8319"/>
    <lineage>
        <taxon>Eukaryota</taxon>
        <taxon>Metazoa</taxon>
        <taxon>Chordata</taxon>
        <taxon>Craniata</taxon>
        <taxon>Vertebrata</taxon>
        <taxon>Euteleostomi</taxon>
        <taxon>Amphibia</taxon>
        <taxon>Batrachia</taxon>
        <taxon>Caudata</taxon>
        <taxon>Salamandroidea</taxon>
        <taxon>Salamandridae</taxon>
        <taxon>Pleurodelinae</taxon>
        <taxon>Pleurodeles</taxon>
    </lineage>
</organism>
<dbReference type="InterPro" id="IPR009030">
    <property type="entry name" value="Growth_fac_rcpt_cys_sf"/>
</dbReference>
<evidence type="ECO:0000313" key="14">
    <source>
        <dbReference type="EMBL" id="KAJ1089878.1"/>
    </source>
</evidence>
<keyword evidence="9" id="KW-0245">EGF-like domain</keyword>
<dbReference type="PROSITE" id="PS00134">
    <property type="entry name" value="TRYPSIN_HIS"/>
    <property type="match status" value="1"/>
</dbReference>
<keyword evidence="15" id="KW-1185">Reference proteome</keyword>
<dbReference type="SUPFAM" id="SSF50494">
    <property type="entry name" value="Trypsin-like serine proteases"/>
    <property type="match status" value="1"/>
</dbReference>
<dbReference type="CDD" id="cd00190">
    <property type="entry name" value="Tryp_SPc"/>
    <property type="match status" value="1"/>
</dbReference>
<feature type="domain" description="EGF-like" evidence="11">
    <location>
        <begin position="73"/>
        <end position="107"/>
    </location>
</feature>
<sequence>MCHTHVLVFLVFIRRNEANRVLRVHKRSNQFLEEIKAGNLERECYEETCSFEEAREIFKAQEKTTEFWFHYKDLNPCKVNPCHNGGLCQQYHYNYKFECWYKNGGCLQYCQDDGESQDVTCSCAEGYMLDGNGKTCSPSALFPCGLTKSSTRSFQEDAVQPLQDDSTWTVMDVSTYTQKTAATHSPQEYTTQSLLKDSMHSLHDDSSASLQDNSTHSLLTELMHSLQGNFTKPLQDNSTHSFKDVFMDSLQDYPTTAPQDNFTSSHLRDIPLPLNVTDTYPHLDNVTHSVLGNSTHLKTNCTGNTSSLDYSVNNNNKAQDDTTLKFMDGNTYEGNWDDSISLRENLELNDTRIVGGVRCYLGGCPWQVLIRNFKGQDFCGGSLISSRWVVTASHCFEDVNPHHVTIGDFDKFRRDQDEQKIAVLKFYTHPYYNGLYFDNDIALIYLRSEVQFNDFAIPICLPNPSLARMLLQEGETGMVSGWGSTRYMGPSSRFLLKVSLPVVSQKTCIQSTQQVITGSMFCAGYSVEARDSCKGDSGGPFVMSFRNTWYLMGVISWGEGCAEKGKYGVYTRVSDYIQWIKEVIEGINETEGLATGL</sequence>
<evidence type="ECO:0000259" key="11">
    <source>
        <dbReference type="PROSITE" id="PS50026"/>
    </source>
</evidence>
<dbReference type="GO" id="GO:0005509">
    <property type="term" value="F:calcium ion binding"/>
    <property type="evidence" value="ECO:0007669"/>
    <property type="project" value="InterPro"/>
</dbReference>
<dbReference type="Gene3D" id="4.10.740.10">
    <property type="entry name" value="Coagulation Factor IX"/>
    <property type="match status" value="1"/>
</dbReference>
<feature type="domain" description="Gla" evidence="13">
    <location>
        <begin position="27"/>
        <end position="73"/>
    </location>
</feature>
<evidence type="ECO:0000256" key="2">
    <source>
        <dbReference type="ARBA" id="ARBA00022525"/>
    </source>
</evidence>
<dbReference type="Pfam" id="PF00089">
    <property type="entry name" value="Trypsin"/>
    <property type="match status" value="1"/>
</dbReference>
<dbReference type="PROSITE" id="PS50998">
    <property type="entry name" value="GLA_2"/>
    <property type="match status" value="1"/>
</dbReference>
<dbReference type="InterPro" id="IPR009003">
    <property type="entry name" value="Peptidase_S1_PA"/>
</dbReference>
<accession>A0AAV7LLT3</accession>
<dbReference type="SUPFAM" id="SSF57184">
    <property type="entry name" value="Growth factor receptor domain"/>
    <property type="match status" value="1"/>
</dbReference>
<evidence type="ECO:0000256" key="3">
    <source>
        <dbReference type="ARBA" id="ARBA00022670"/>
    </source>
</evidence>
<dbReference type="GO" id="GO:0004252">
    <property type="term" value="F:serine-type endopeptidase activity"/>
    <property type="evidence" value="ECO:0007669"/>
    <property type="project" value="InterPro"/>
</dbReference>
<dbReference type="InterPro" id="IPR017857">
    <property type="entry name" value="Coagulation_fac-like_Gla_dom"/>
</dbReference>
<evidence type="ECO:0000259" key="13">
    <source>
        <dbReference type="PROSITE" id="PS50998"/>
    </source>
</evidence>
<dbReference type="InterPro" id="IPR035972">
    <property type="entry name" value="GLA-like_dom_SF"/>
</dbReference>
<evidence type="ECO:0000256" key="10">
    <source>
        <dbReference type="RuleBase" id="RU363034"/>
    </source>
</evidence>
<reference evidence="14" key="1">
    <citation type="journal article" date="2022" name="bioRxiv">
        <title>Sequencing and chromosome-scale assembly of the giantPleurodeles waltlgenome.</title>
        <authorList>
            <person name="Brown T."/>
            <person name="Elewa A."/>
            <person name="Iarovenko S."/>
            <person name="Subramanian E."/>
            <person name="Araus A.J."/>
            <person name="Petzold A."/>
            <person name="Susuki M."/>
            <person name="Suzuki K.-i.T."/>
            <person name="Hayashi T."/>
            <person name="Toyoda A."/>
            <person name="Oliveira C."/>
            <person name="Osipova E."/>
            <person name="Leigh N.D."/>
            <person name="Simon A."/>
            <person name="Yun M.H."/>
        </authorList>
    </citation>
    <scope>NUCLEOTIDE SEQUENCE</scope>
    <source>
        <strain evidence="14">20211129_DDA</strain>
        <tissue evidence="14">Liver</tissue>
    </source>
</reference>
<proteinExistence type="predicted"/>
<evidence type="ECO:0000256" key="9">
    <source>
        <dbReference type="PROSITE-ProRule" id="PRU00076"/>
    </source>
</evidence>
<keyword evidence="2" id="KW-0964">Secreted</keyword>
<dbReference type="InterPro" id="IPR000294">
    <property type="entry name" value="GLA_domain"/>
</dbReference>
<dbReference type="PROSITE" id="PS00135">
    <property type="entry name" value="TRYPSIN_SER"/>
    <property type="match status" value="1"/>
</dbReference>
<dbReference type="Pfam" id="PF14670">
    <property type="entry name" value="FXa_inhibition"/>
    <property type="match status" value="1"/>
</dbReference>
<dbReference type="PRINTS" id="PR00001">
    <property type="entry name" value="GLABLOOD"/>
</dbReference>
<keyword evidence="8" id="KW-0325">Glycoprotein</keyword>
<dbReference type="GO" id="GO:0006508">
    <property type="term" value="P:proteolysis"/>
    <property type="evidence" value="ECO:0007669"/>
    <property type="project" value="UniProtKB-KW"/>
</dbReference>
<protein>
    <recommendedName>
        <fullName evidence="16">Coagulation factor X</fullName>
    </recommendedName>
</protein>
<comment type="caution">
    <text evidence="14">The sequence shown here is derived from an EMBL/GenBank/DDBJ whole genome shotgun (WGS) entry which is preliminary data.</text>
</comment>
<evidence type="ECO:0000256" key="4">
    <source>
        <dbReference type="ARBA" id="ARBA00022729"/>
    </source>
</evidence>
<evidence type="ECO:0000256" key="7">
    <source>
        <dbReference type="ARBA" id="ARBA00023157"/>
    </source>
</evidence>
<keyword evidence="6 10" id="KW-0720">Serine protease</keyword>
<dbReference type="GO" id="GO:0005615">
    <property type="term" value="C:extracellular space"/>
    <property type="evidence" value="ECO:0007669"/>
    <property type="project" value="TreeGrafter"/>
</dbReference>
<evidence type="ECO:0008006" key="16">
    <source>
        <dbReference type="Google" id="ProtNLM"/>
    </source>
</evidence>
<feature type="domain" description="Peptidase S1" evidence="12">
    <location>
        <begin position="353"/>
        <end position="585"/>
    </location>
</feature>
<comment type="subcellular location">
    <subcellularLocation>
        <location evidence="1">Secreted</location>
    </subcellularLocation>
</comment>
<dbReference type="Gene3D" id="2.10.25.10">
    <property type="entry name" value="Laminin"/>
    <property type="match status" value="1"/>
</dbReference>
<dbReference type="SUPFAM" id="SSF57630">
    <property type="entry name" value="GLA-domain"/>
    <property type="match status" value="1"/>
</dbReference>
<evidence type="ECO:0000259" key="12">
    <source>
        <dbReference type="PROSITE" id="PS50240"/>
    </source>
</evidence>
<dbReference type="PRINTS" id="PR00722">
    <property type="entry name" value="CHYMOTRYPSIN"/>
</dbReference>
<dbReference type="InterPro" id="IPR001314">
    <property type="entry name" value="Peptidase_S1A"/>
</dbReference>
<dbReference type="FunFam" id="2.40.10.10:FF:000120">
    <property type="entry name" value="Putative serine protease"/>
    <property type="match status" value="1"/>
</dbReference>
<name>A0AAV7LLT3_PLEWA</name>
<dbReference type="InterPro" id="IPR001254">
    <property type="entry name" value="Trypsin_dom"/>
</dbReference>
<dbReference type="EMBL" id="JANPWB010000015">
    <property type="protein sequence ID" value="KAJ1089878.1"/>
    <property type="molecule type" value="Genomic_DNA"/>
</dbReference>
<comment type="caution">
    <text evidence="9">Lacks conserved residue(s) required for the propagation of feature annotation.</text>
</comment>
<dbReference type="InterPro" id="IPR000742">
    <property type="entry name" value="EGF"/>
</dbReference>
<dbReference type="InterPro" id="IPR033116">
    <property type="entry name" value="TRYPSIN_SER"/>
</dbReference>
<dbReference type="PROSITE" id="PS50026">
    <property type="entry name" value="EGF_3"/>
    <property type="match status" value="1"/>
</dbReference>
<keyword evidence="5 10" id="KW-0378">Hydrolase</keyword>
<evidence type="ECO:0000256" key="6">
    <source>
        <dbReference type="ARBA" id="ARBA00022825"/>
    </source>
</evidence>
<dbReference type="SMART" id="SM00020">
    <property type="entry name" value="Tryp_SPc"/>
    <property type="match status" value="1"/>
</dbReference>
<evidence type="ECO:0000313" key="15">
    <source>
        <dbReference type="Proteomes" id="UP001066276"/>
    </source>
</evidence>
<dbReference type="InterPro" id="IPR018114">
    <property type="entry name" value="TRYPSIN_HIS"/>
</dbReference>
<dbReference type="PANTHER" id="PTHR24278">
    <property type="entry name" value="COAGULATION FACTOR"/>
    <property type="match status" value="1"/>
</dbReference>
<dbReference type="Gene3D" id="2.40.10.10">
    <property type="entry name" value="Trypsin-like serine proteases"/>
    <property type="match status" value="2"/>
</dbReference>